<dbReference type="Proteomes" id="UP000887572">
    <property type="component" value="Unplaced"/>
</dbReference>
<reference evidence="2" key="1">
    <citation type="submission" date="2022-11" db="UniProtKB">
        <authorList>
            <consortium name="WormBaseParasite"/>
        </authorList>
    </citation>
    <scope>IDENTIFICATION</scope>
</reference>
<protein>
    <submittedName>
        <fullName evidence="2">Uncharacterized protein</fullName>
    </submittedName>
</protein>
<evidence type="ECO:0000313" key="1">
    <source>
        <dbReference type="Proteomes" id="UP000887572"/>
    </source>
</evidence>
<evidence type="ECO:0000313" key="2">
    <source>
        <dbReference type="WBParaSite" id="Gr19_v10_g8928.t1"/>
    </source>
</evidence>
<accession>A0A914IDM6</accession>
<proteinExistence type="predicted"/>
<keyword evidence="1" id="KW-1185">Reference proteome</keyword>
<dbReference type="WBParaSite" id="Gr19_v10_g8928.t1">
    <property type="protein sequence ID" value="Gr19_v10_g8928.t1"/>
    <property type="gene ID" value="Gr19_v10_g8928"/>
</dbReference>
<organism evidence="1 2">
    <name type="scientific">Globodera rostochiensis</name>
    <name type="common">Golden nematode worm</name>
    <name type="synonym">Heterodera rostochiensis</name>
    <dbReference type="NCBI Taxonomy" id="31243"/>
    <lineage>
        <taxon>Eukaryota</taxon>
        <taxon>Metazoa</taxon>
        <taxon>Ecdysozoa</taxon>
        <taxon>Nematoda</taxon>
        <taxon>Chromadorea</taxon>
        <taxon>Rhabditida</taxon>
        <taxon>Tylenchina</taxon>
        <taxon>Tylenchomorpha</taxon>
        <taxon>Tylenchoidea</taxon>
        <taxon>Heteroderidae</taxon>
        <taxon>Heteroderinae</taxon>
        <taxon>Globodera</taxon>
    </lineage>
</organism>
<dbReference type="AlphaFoldDB" id="A0A914IDM6"/>
<sequence length="83" mass="9003">MVFLQCLLLAKRMKVPPLFSPNPSSLDISGLGQLRHLCREEEPPSSSTRLGGEIEPAGLSVKRREWLGRTAAGPWAFSAVGSN</sequence>
<name>A0A914IDM6_GLORO</name>